<dbReference type="Pfam" id="PF25954">
    <property type="entry name" value="Beta-barrel_RND_2"/>
    <property type="match status" value="1"/>
</dbReference>
<dbReference type="Gene3D" id="1.10.287.470">
    <property type="entry name" value="Helix hairpin bin"/>
    <property type="match status" value="1"/>
</dbReference>
<feature type="domain" description="Multidrug resistance protein MdtA-like alpha-helical hairpin" evidence="2">
    <location>
        <begin position="104"/>
        <end position="168"/>
    </location>
</feature>
<dbReference type="Pfam" id="PF25876">
    <property type="entry name" value="HH_MFP_RND"/>
    <property type="match status" value="1"/>
</dbReference>
<dbReference type="GO" id="GO:0015562">
    <property type="term" value="F:efflux transmembrane transporter activity"/>
    <property type="evidence" value="ECO:0007669"/>
    <property type="project" value="TreeGrafter"/>
</dbReference>
<gene>
    <name evidence="6" type="ORF">C4520_08395</name>
</gene>
<evidence type="ECO:0000259" key="4">
    <source>
        <dbReference type="Pfam" id="PF25954"/>
    </source>
</evidence>
<dbReference type="InterPro" id="IPR006143">
    <property type="entry name" value="RND_pump_MFP"/>
</dbReference>
<dbReference type="Gene3D" id="2.40.50.100">
    <property type="match status" value="1"/>
</dbReference>
<evidence type="ECO:0000259" key="3">
    <source>
        <dbReference type="Pfam" id="PF25917"/>
    </source>
</evidence>
<sequence>MQMFKKQLIPGIVIIFLIALVAALFLLPGATRSIEQPPEERVADVRVMELNPDDLLDVIDLPATVEPFVSTEVPAEVSGRIDWIGPAEGSIISKGAPIIRIDQRTYQAELNEARASYDLAMNNHKRMQRLYEEGIVSKDKMDEFKTSVATSVARLDMAKVQLEKASINSPIAGVLNDVYFDVGEYVRQGDKVAEIVVIDPVKVLVRIPEKDIPYIKKDERVDVVFKMNGLEDRRGTINYLSVVGNAATRTYDVEITVPNPSHEILPSMIARVRVVKQHIPNAITVPLFSVIPRGDYKAVFVENDGRAEERQVELGILAGNSVQILSGLQPHERLIVEGHRELTDGEKIRVVGVAEEVS</sequence>
<dbReference type="AlphaFoldDB" id="A0A3A4NPE3"/>
<evidence type="ECO:0000259" key="5">
    <source>
        <dbReference type="Pfam" id="PF25989"/>
    </source>
</evidence>
<feature type="domain" description="CusB-like beta-barrel" evidence="4">
    <location>
        <begin position="203"/>
        <end position="277"/>
    </location>
</feature>
<dbReference type="Pfam" id="PF25989">
    <property type="entry name" value="YknX_C"/>
    <property type="match status" value="1"/>
</dbReference>
<dbReference type="InterPro" id="IPR058624">
    <property type="entry name" value="MdtA-like_HH"/>
</dbReference>
<dbReference type="Proteomes" id="UP000265882">
    <property type="component" value="Unassembled WGS sequence"/>
</dbReference>
<dbReference type="InterPro" id="IPR058637">
    <property type="entry name" value="YknX-like_C"/>
</dbReference>
<evidence type="ECO:0000313" key="6">
    <source>
        <dbReference type="EMBL" id="RJP22317.1"/>
    </source>
</evidence>
<dbReference type="EMBL" id="QZKU01000059">
    <property type="protein sequence ID" value="RJP22317.1"/>
    <property type="molecule type" value="Genomic_DNA"/>
</dbReference>
<dbReference type="NCBIfam" id="TIGR01730">
    <property type="entry name" value="RND_mfp"/>
    <property type="match status" value="1"/>
</dbReference>
<feature type="domain" description="Multidrug resistance protein MdtA-like barrel-sandwich hybrid" evidence="3">
    <location>
        <begin position="72"/>
        <end position="197"/>
    </location>
</feature>
<dbReference type="Gene3D" id="2.40.30.170">
    <property type="match status" value="1"/>
</dbReference>
<accession>A0A3A4NPE3</accession>
<dbReference type="Pfam" id="PF25917">
    <property type="entry name" value="BSH_RND"/>
    <property type="match status" value="1"/>
</dbReference>
<organism evidence="6 7">
    <name type="scientific">Abyssobacteria bacterium (strain SURF_5)</name>
    <dbReference type="NCBI Taxonomy" id="2093360"/>
    <lineage>
        <taxon>Bacteria</taxon>
        <taxon>Pseudomonadati</taxon>
        <taxon>Candidatus Hydrogenedentota</taxon>
        <taxon>Candidatus Abyssobacteria</taxon>
    </lineage>
</organism>
<evidence type="ECO:0000313" key="7">
    <source>
        <dbReference type="Proteomes" id="UP000265882"/>
    </source>
</evidence>
<comment type="similarity">
    <text evidence="1">Belongs to the membrane fusion protein (MFP) (TC 8.A.1) family.</text>
</comment>
<evidence type="ECO:0000259" key="2">
    <source>
        <dbReference type="Pfam" id="PF25876"/>
    </source>
</evidence>
<protein>
    <submittedName>
        <fullName evidence="6">Efflux RND transporter periplasmic adaptor subunit</fullName>
    </submittedName>
</protein>
<dbReference type="InterPro" id="IPR058625">
    <property type="entry name" value="MdtA-like_BSH"/>
</dbReference>
<dbReference type="Gene3D" id="2.40.420.20">
    <property type="match status" value="1"/>
</dbReference>
<comment type="caution">
    <text evidence="6">The sequence shown here is derived from an EMBL/GenBank/DDBJ whole genome shotgun (WGS) entry which is preliminary data.</text>
</comment>
<proteinExistence type="inferred from homology"/>
<dbReference type="PANTHER" id="PTHR30469">
    <property type="entry name" value="MULTIDRUG RESISTANCE PROTEIN MDTA"/>
    <property type="match status" value="1"/>
</dbReference>
<dbReference type="InterPro" id="IPR058792">
    <property type="entry name" value="Beta-barrel_RND_2"/>
</dbReference>
<dbReference type="SUPFAM" id="SSF111369">
    <property type="entry name" value="HlyD-like secretion proteins"/>
    <property type="match status" value="1"/>
</dbReference>
<dbReference type="GO" id="GO:1990281">
    <property type="term" value="C:efflux pump complex"/>
    <property type="evidence" value="ECO:0007669"/>
    <property type="project" value="TreeGrafter"/>
</dbReference>
<evidence type="ECO:0000256" key="1">
    <source>
        <dbReference type="ARBA" id="ARBA00009477"/>
    </source>
</evidence>
<reference evidence="6 7" key="1">
    <citation type="journal article" date="2017" name="ISME J.">
        <title>Energy and carbon metabolisms in a deep terrestrial subsurface fluid microbial community.</title>
        <authorList>
            <person name="Momper L."/>
            <person name="Jungbluth S.P."/>
            <person name="Lee M.D."/>
            <person name="Amend J.P."/>
        </authorList>
    </citation>
    <scope>NUCLEOTIDE SEQUENCE [LARGE SCALE GENOMIC DNA]</scope>
    <source>
        <strain evidence="6">SURF_5</strain>
    </source>
</reference>
<feature type="domain" description="YknX-like C-terminal permuted SH3-like" evidence="5">
    <location>
        <begin position="282"/>
        <end position="350"/>
    </location>
</feature>
<name>A0A3A4NPE3_ABYX5</name>